<dbReference type="EMBL" id="MDDR01000022">
    <property type="protein sequence ID" value="OIN53166.1"/>
    <property type="molecule type" value="Genomic_DNA"/>
</dbReference>
<evidence type="ECO:0000259" key="3">
    <source>
        <dbReference type="Pfam" id="PF15976"/>
    </source>
</evidence>
<feature type="chain" id="PRO_5010383418" evidence="2">
    <location>
        <begin position="22"/>
        <end position="832"/>
    </location>
</feature>
<dbReference type="InterPro" id="IPR032636">
    <property type="entry name" value="Pilus_assem_E-set-like_dom"/>
</dbReference>
<evidence type="ECO:0000259" key="4">
    <source>
        <dbReference type="Pfam" id="PF16967"/>
    </source>
</evidence>
<dbReference type="InterPro" id="IPR031917">
    <property type="entry name" value="Pilus_assem_C"/>
</dbReference>
<evidence type="ECO:0000313" key="7">
    <source>
        <dbReference type="Proteomes" id="UP000181661"/>
    </source>
</evidence>
<sequence length="832" mass="90465">MFPLILVATLLGLALSQTTHANTIDNSLPSRSLVSQAKNVPAEFEEYLFDVPLAVRIERNSQLVGEALVVLTRNDQISLLQFTDLSGSAVSGSELNTWEQFLKQGITLGACSKQCPGELVAVHYSLENSVVSILTRQAESDTAQPAYYQQPEDGSRGLIVRNQLNLTGGEVQGVSGRYSLEGTSSLGNWTQNVSALLARYAGQEQEMYHSIQELYTQRELLGSFFRLGYFTPSSAGLARQPISFGSSPQTALGVMYGSSDSLAIDNPQPSIYPIYVTANRQASVEIYRDGVLINTQLVDSGLRALDTRVLPSGIYDVEVRLVEDGRVTSATTELVYKPNNWRNTEERWRYNLFAGREAQLFSNWEDSSSNDLTAGVSINYLLHPRAIVGLSARQVKDYMQYGSSIDWMLTDNASLYANVYQTERYGSGVDLQSLYSYGSGSIVVSHARSWLDNSNSYETLLDGTRVRQRSVFIGQTSTSSISLSHRMDRRDSLNGRVSYSDGYSQGASLDMGWSRYDALFGVPADWRFSVFDRPSSFGSGDRRNRGFDLSLNLALGGSGQSLSGSIGSRTSLDGGRDNTAALTYRKDLEGHMLQSVSASAIQDTYGLGLSGTSNFQTPLVTGDAYAQRSSYNGNLNGGLNLESTIAVGEKKLVMTGQNQMAGAGMIIDLESDIEGVMVRADDFSGGSFNLRPGRNFVPLTAYKSGQVSFDFDGTTVPAGAIQPARTGYHVNKGGVVYRQIQVTKTLTVLGRLVDIKGQPLKGHHLVNHASRGVTEVDGFFSMEMTAGAPVLEVRAGELLLCKFQLDPSKAEAGQDILMVGDLVCLPSSLVNR</sequence>
<evidence type="ECO:0000313" key="8">
    <source>
        <dbReference type="Proteomes" id="UP000182179"/>
    </source>
</evidence>
<dbReference type="EMBL" id="FNTS01000002">
    <property type="protein sequence ID" value="SED20933.1"/>
    <property type="molecule type" value="Genomic_DNA"/>
</dbReference>
<evidence type="ECO:0000256" key="2">
    <source>
        <dbReference type="SAM" id="SignalP"/>
    </source>
</evidence>
<evidence type="ECO:0000256" key="1">
    <source>
        <dbReference type="ARBA" id="ARBA00022729"/>
    </source>
</evidence>
<organism evidence="5 7">
    <name type="scientific">Pseudomonas costantinii</name>
    <dbReference type="NCBI Taxonomy" id="168469"/>
    <lineage>
        <taxon>Bacteria</taxon>
        <taxon>Pseudomonadati</taxon>
        <taxon>Pseudomonadota</taxon>
        <taxon>Gammaproteobacteria</taxon>
        <taxon>Pseudomonadales</taxon>
        <taxon>Pseudomonadaceae</taxon>
        <taxon>Pseudomonas</taxon>
    </lineage>
</organism>
<evidence type="ECO:0000313" key="5">
    <source>
        <dbReference type="EMBL" id="OIN53166.1"/>
    </source>
</evidence>
<keyword evidence="8" id="KW-1185">Reference proteome</keyword>
<feature type="signal peptide" evidence="2">
    <location>
        <begin position="1"/>
        <end position="21"/>
    </location>
</feature>
<dbReference type="Pfam" id="PF15976">
    <property type="entry name" value="CooC_C"/>
    <property type="match status" value="1"/>
</dbReference>
<evidence type="ECO:0000313" key="6">
    <source>
        <dbReference type="EMBL" id="SED20933.1"/>
    </source>
</evidence>
<dbReference type="RefSeq" id="WP_071484204.1">
    <property type="nucleotide sequence ID" value="NZ_FNTS01000002.1"/>
</dbReference>
<dbReference type="OrthoDB" id="6730090at2"/>
<reference evidence="5 7" key="1">
    <citation type="submission" date="2016-08" db="EMBL/GenBank/DDBJ databases">
        <title>Draft genome sequence of Pseudomonas costantinii LMG 22119, type strain isolated from cultivated mushroom (Agaricus bisporus) sporophores.</title>
        <authorList>
            <person name="Tambong J.T."/>
        </authorList>
    </citation>
    <scope>NUCLEOTIDE SEQUENCE [LARGE SCALE GENOMIC DNA]</scope>
    <source>
        <strain evidence="5 7">LMG 22119</strain>
    </source>
</reference>
<dbReference type="Pfam" id="PF16967">
    <property type="entry name" value="TcfC"/>
    <property type="match status" value="1"/>
</dbReference>
<dbReference type="AlphaFoldDB" id="A0A1S2V4T1"/>
<protein>
    <submittedName>
        <fullName evidence="6">Outer membrane usher protein FimD/PapC</fullName>
    </submittedName>
    <submittedName>
        <fullName evidence="5">Pilus assembly protein PapC</fullName>
    </submittedName>
</protein>
<gene>
    <name evidence="5" type="ORF">BFL40_12100</name>
    <name evidence="6" type="ORF">SAMN04515675_0264</name>
</gene>
<feature type="domain" description="Pilus assembly protein C-terminal" evidence="3">
    <location>
        <begin position="730"/>
        <end position="824"/>
    </location>
</feature>
<comment type="caution">
    <text evidence="5">The sequence shown here is derived from an EMBL/GenBank/DDBJ whole genome shotgun (WGS) entry which is preliminary data.</text>
</comment>
<dbReference type="Proteomes" id="UP000182179">
    <property type="component" value="Unassembled WGS sequence"/>
</dbReference>
<feature type="domain" description="Pilus assembly protein E-set like" evidence="4">
    <location>
        <begin position="272"/>
        <end position="337"/>
    </location>
</feature>
<keyword evidence="1 2" id="KW-0732">Signal</keyword>
<proteinExistence type="predicted"/>
<accession>A0A1S2V4T1</accession>
<dbReference type="Proteomes" id="UP000181661">
    <property type="component" value="Unassembled WGS sequence"/>
</dbReference>
<reference evidence="6 8" key="2">
    <citation type="submission" date="2016-10" db="EMBL/GenBank/DDBJ databases">
        <authorList>
            <person name="Varghese N."/>
            <person name="Submissions S."/>
        </authorList>
    </citation>
    <scope>NUCLEOTIDE SEQUENCE [LARGE SCALE GENOMIC DNA]</scope>
    <source>
        <strain evidence="6 8">BS2773</strain>
    </source>
</reference>
<name>A0A1S2V4T1_9PSED</name>